<protein>
    <submittedName>
        <fullName evidence="2">Uncharacterized protein</fullName>
    </submittedName>
</protein>
<evidence type="ECO:0000313" key="2">
    <source>
        <dbReference type="EMBL" id="KAK9229428.1"/>
    </source>
</evidence>
<keyword evidence="3" id="KW-1185">Reference proteome</keyword>
<sequence>MVAVDDFVNGFACYELCEDFNHYLHPAEAGITTSNRNKDPDDVDDADSNPADLLQDLPIQADDGPFNHLSVDLKNRSYAS</sequence>
<comment type="caution">
    <text evidence="2">The sequence shown here is derived from an EMBL/GenBank/DDBJ whole genome shotgun (WGS) entry which is preliminary data.</text>
</comment>
<dbReference type="EMBL" id="JBCGBO010000001">
    <property type="protein sequence ID" value="KAK9229428.1"/>
    <property type="molecule type" value="Genomic_DNA"/>
</dbReference>
<organism evidence="2 3">
    <name type="scientific">Citrus x changshan-huyou</name>
    <dbReference type="NCBI Taxonomy" id="2935761"/>
    <lineage>
        <taxon>Eukaryota</taxon>
        <taxon>Viridiplantae</taxon>
        <taxon>Streptophyta</taxon>
        <taxon>Embryophyta</taxon>
        <taxon>Tracheophyta</taxon>
        <taxon>Spermatophyta</taxon>
        <taxon>Magnoliopsida</taxon>
        <taxon>eudicotyledons</taxon>
        <taxon>Gunneridae</taxon>
        <taxon>Pentapetalae</taxon>
        <taxon>rosids</taxon>
        <taxon>malvids</taxon>
        <taxon>Sapindales</taxon>
        <taxon>Rutaceae</taxon>
        <taxon>Aurantioideae</taxon>
        <taxon>Citrus</taxon>
    </lineage>
</organism>
<proteinExistence type="predicted"/>
<accession>A0AAP0MYI5</accession>
<dbReference type="Proteomes" id="UP001428341">
    <property type="component" value="Unassembled WGS sequence"/>
</dbReference>
<reference evidence="2 3" key="1">
    <citation type="submission" date="2024-05" db="EMBL/GenBank/DDBJ databases">
        <title>Haplotype-resolved chromosome-level genome assembly of Huyou (Citrus changshanensis).</title>
        <authorList>
            <person name="Miao C."/>
            <person name="Chen W."/>
            <person name="Wu Y."/>
            <person name="Wang L."/>
            <person name="Zhao S."/>
            <person name="Grierson D."/>
            <person name="Xu C."/>
            <person name="Chen K."/>
        </authorList>
    </citation>
    <scope>NUCLEOTIDE SEQUENCE [LARGE SCALE GENOMIC DNA]</scope>
    <source>
        <strain evidence="2">01-14</strain>
        <tissue evidence="2">Leaf</tissue>
    </source>
</reference>
<evidence type="ECO:0000256" key="1">
    <source>
        <dbReference type="SAM" id="MobiDB-lite"/>
    </source>
</evidence>
<gene>
    <name evidence="2" type="ORF">WN944_022390</name>
</gene>
<dbReference type="AlphaFoldDB" id="A0AAP0MYI5"/>
<evidence type="ECO:0000313" key="3">
    <source>
        <dbReference type="Proteomes" id="UP001428341"/>
    </source>
</evidence>
<feature type="region of interest" description="Disordered" evidence="1">
    <location>
        <begin position="31"/>
        <end position="61"/>
    </location>
</feature>
<name>A0AAP0MYI5_9ROSI</name>